<accession>A0A2B7WED5</accession>
<comment type="caution">
    <text evidence="1">The sequence shown here is derived from an EMBL/GenBank/DDBJ whole genome shotgun (WGS) entry which is preliminary data.</text>
</comment>
<proteinExistence type="predicted"/>
<keyword evidence="2" id="KW-1185">Reference proteome</keyword>
<name>A0A2B7WED5_9EURO</name>
<dbReference type="AlphaFoldDB" id="A0A2B7WED5"/>
<reference evidence="1 2" key="1">
    <citation type="submission" date="2017-10" db="EMBL/GenBank/DDBJ databases">
        <title>Comparative genomics in systemic dimorphic fungi from Ajellomycetaceae.</title>
        <authorList>
            <person name="Munoz J.F."/>
            <person name="Mcewen J.G."/>
            <person name="Clay O.K."/>
            <person name="Cuomo C.A."/>
        </authorList>
    </citation>
    <scope>NUCLEOTIDE SEQUENCE [LARGE SCALE GENOMIC DNA]</scope>
    <source>
        <strain evidence="1 2">UAMH5409</strain>
    </source>
</reference>
<evidence type="ECO:0000313" key="1">
    <source>
        <dbReference type="EMBL" id="PGG94907.1"/>
    </source>
</evidence>
<gene>
    <name evidence="1" type="ORF">AJ79_10367</name>
</gene>
<sequence>MINKYAIGICQSHSQWRGKYFEMKTVVQALKQANYKEPFSNIAELHDQVQMLAAENEQMIHATADMALQIAEVNAANQL</sequence>
<evidence type="ECO:0000313" key="2">
    <source>
        <dbReference type="Proteomes" id="UP000223968"/>
    </source>
</evidence>
<dbReference type="Proteomes" id="UP000223968">
    <property type="component" value="Unassembled WGS sequence"/>
</dbReference>
<protein>
    <submittedName>
        <fullName evidence="1">Uncharacterized protein</fullName>
    </submittedName>
</protein>
<organism evidence="1 2">
    <name type="scientific">Helicocarpus griseus UAMH5409</name>
    <dbReference type="NCBI Taxonomy" id="1447875"/>
    <lineage>
        <taxon>Eukaryota</taxon>
        <taxon>Fungi</taxon>
        <taxon>Dikarya</taxon>
        <taxon>Ascomycota</taxon>
        <taxon>Pezizomycotina</taxon>
        <taxon>Eurotiomycetes</taxon>
        <taxon>Eurotiomycetidae</taxon>
        <taxon>Onygenales</taxon>
        <taxon>Ajellomycetaceae</taxon>
        <taxon>Helicocarpus</taxon>
    </lineage>
</organism>
<dbReference type="EMBL" id="PDNB01000535">
    <property type="protein sequence ID" value="PGG94907.1"/>
    <property type="molecule type" value="Genomic_DNA"/>
</dbReference>